<evidence type="ECO:0000256" key="2">
    <source>
        <dbReference type="SAM" id="Phobius"/>
    </source>
</evidence>
<protein>
    <submittedName>
        <fullName evidence="3">Membrane-associated protein, putative</fullName>
    </submittedName>
</protein>
<evidence type="ECO:0000313" key="3">
    <source>
        <dbReference type="EMBL" id="CUE87462.1"/>
    </source>
</evidence>
<gene>
    <name evidence="3" type="ORF">BSAL_56960</name>
</gene>
<dbReference type="EMBL" id="CYKH01000206">
    <property type="protein sequence ID" value="CUE87462.1"/>
    <property type="molecule type" value="Genomic_DNA"/>
</dbReference>
<sequence length="1001" mass="112302">MVSKAWILGCASVLIVINVVLWMPESTNISRGHSEMEESSIRVGNRSKFTNQPPSSSSSSSAVGDNEDQPIPGKIIVDPLIPLPVEDPIQTLYVGGHEVKPLGTIPMDGRSGLNIDYLPPGVHQVRAVDRAYGVHKIPWALQRATTALAEWFQCVRTLQYFRGLAHPDGTLISPCVGQMKNLSSLPPPKLTPCDPDGSARCSEQQVHIPAGECAYQYLGCVKDSLADERWNIWFQTTFLPVFAVHSRHFLRPGEGVSDDDVKGKGFHIISTCHHVLLTTAPWCGLRTSDFNDWTMDIERGFPPGRNEQLPMLTEQRRKLYVSMSQAAKEPVLPSTLISLSPQNASYALTVGAEVLKSAWKAPHVPRRLLLKNAKKLFTEASNVGRLNSVDAEAISDLHWIPWPTADGSPSPVDYRTIPNETDHNELNETIFYPPVTPSPDAGDLLSAKDFPQESLERSPKHGSVYFQRVRMRYPIIFAARREDAALQTGKRPTRDTMIDEHDKIRGFHVCIFGALRNLSSTVRQIRRRYLDTMRPERIHIITNDVGVKDYSPEVAHIVNAQERLAAARAKLFINYMGITPFAATMLAVPTGLTKKNECLHCRGSFMKELARMSLLSDLQHNYPVEIVFVFRPDSFPLLPIHLIPFFPEDQKLHVQGSLMGYHPHDRTPHQAAKTASASGTEDAVPDADVIQYRLVASDYPFTIVRDRGFVPTHFGYINDINITKYTVVFHTRVTLGLDFGWTGDPVLFGHWNVVNHWLQHFSTTMGSATDMWEERQPGEKHQYRFYSRFVQPLFKLGVEAGALTHALDMRIFDFMFSLYRTNPSINYNLFALPTNFAAYQEMTIIRNYPTKYQEGLCKHYRFVPASVNLTQSYGKTSLLTWNGAIGKVVHTALPMEACKRSPTPPGLPTCYPPFERVPLSSRNAFKAPCAPFCGHANLLAIEGICIFTGKTGKHPRTFGKPGMATYSESPISRSHIEGEVQRFNVVFPQSVRRRNISDLLP</sequence>
<keyword evidence="2" id="KW-1133">Transmembrane helix</keyword>
<dbReference type="VEuPathDB" id="TriTrypDB:BSAL_56960"/>
<keyword evidence="4" id="KW-1185">Reference proteome</keyword>
<name>A0A0S4IP18_BODSA</name>
<reference evidence="4" key="1">
    <citation type="submission" date="2015-09" db="EMBL/GenBank/DDBJ databases">
        <authorList>
            <consortium name="Pathogen Informatics"/>
        </authorList>
    </citation>
    <scope>NUCLEOTIDE SEQUENCE [LARGE SCALE GENOMIC DNA]</scope>
    <source>
        <strain evidence="4">Lake Konstanz</strain>
    </source>
</reference>
<evidence type="ECO:0000256" key="1">
    <source>
        <dbReference type="SAM" id="MobiDB-lite"/>
    </source>
</evidence>
<feature type="region of interest" description="Disordered" evidence="1">
    <location>
        <begin position="31"/>
        <end position="68"/>
    </location>
</feature>
<keyword evidence="2" id="KW-0812">Transmembrane</keyword>
<proteinExistence type="predicted"/>
<keyword evidence="2" id="KW-0472">Membrane</keyword>
<feature type="transmembrane region" description="Helical" evidence="2">
    <location>
        <begin position="6"/>
        <end position="23"/>
    </location>
</feature>
<dbReference type="Proteomes" id="UP000051952">
    <property type="component" value="Unassembled WGS sequence"/>
</dbReference>
<accession>A0A0S4IP18</accession>
<evidence type="ECO:0000313" key="4">
    <source>
        <dbReference type="Proteomes" id="UP000051952"/>
    </source>
</evidence>
<dbReference type="AlphaFoldDB" id="A0A0S4IP18"/>
<organism evidence="3 4">
    <name type="scientific">Bodo saltans</name>
    <name type="common">Flagellated protozoan</name>
    <dbReference type="NCBI Taxonomy" id="75058"/>
    <lineage>
        <taxon>Eukaryota</taxon>
        <taxon>Discoba</taxon>
        <taxon>Euglenozoa</taxon>
        <taxon>Kinetoplastea</taxon>
        <taxon>Metakinetoplastina</taxon>
        <taxon>Eubodonida</taxon>
        <taxon>Bodonidae</taxon>
        <taxon>Bodo</taxon>
    </lineage>
</organism>